<proteinExistence type="predicted"/>
<keyword evidence="3" id="KW-1185">Reference proteome</keyword>
<evidence type="ECO:0000313" key="2">
    <source>
        <dbReference type="EMBL" id="CAK0835832.1"/>
    </source>
</evidence>
<dbReference type="EMBL" id="CAUYUJ010013225">
    <property type="protein sequence ID" value="CAK0835832.1"/>
    <property type="molecule type" value="Genomic_DNA"/>
</dbReference>
<evidence type="ECO:0000313" key="3">
    <source>
        <dbReference type="Proteomes" id="UP001189429"/>
    </source>
</evidence>
<comment type="caution">
    <text evidence="2">The sequence shown here is derived from an EMBL/GenBank/DDBJ whole genome shotgun (WGS) entry which is preliminary data.</text>
</comment>
<dbReference type="Proteomes" id="UP001189429">
    <property type="component" value="Unassembled WGS sequence"/>
</dbReference>
<name>A0ABN9STN7_9DINO</name>
<reference evidence="2" key="1">
    <citation type="submission" date="2023-10" db="EMBL/GenBank/DDBJ databases">
        <authorList>
            <person name="Chen Y."/>
            <person name="Shah S."/>
            <person name="Dougan E. K."/>
            <person name="Thang M."/>
            <person name="Chan C."/>
        </authorList>
    </citation>
    <scope>NUCLEOTIDE SEQUENCE [LARGE SCALE GENOMIC DNA]</scope>
</reference>
<evidence type="ECO:0008006" key="4">
    <source>
        <dbReference type="Google" id="ProtNLM"/>
    </source>
</evidence>
<organism evidence="2 3">
    <name type="scientific">Prorocentrum cordatum</name>
    <dbReference type="NCBI Taxonomy" id="2364126"/>
    <lineage>
        <taxon>Eukaryota</taxon>
        <taxon>Sar</taxon>
        <taxon>Alveolata</taxon>
        <taxon>Dinophyceae</taxon>
        <taxon>Prorocentrales</taxon>
        <taxon>Prorocentraceae</taxon>
        <taxon>Prorocentrum</taxon>
    </lineage>
</organism>
<gene>
    <name evidence="2" type="ORF">PCOR1329_LOCUS32521</name>
</gene>
<protein>
    <recommendedName>
        <fullName evidence="4">RNA-directed RNA polymerase</fullName>
    </recommendedName>
</protein>
<sequence>MPLKPIVMMEHTFVTDLPSDMVATLTVYHQELGMVLALVVGEKGPIQCALRKVIEYLGHWGRKATVSRVDGEPATEDRNEEVKDLRRTTGLLLRDVAEVELHAGHPLVPWLVRHCGWCICVPRVRTGGRTGYERLKGGPCNGKTALFGLPMPRPGRNGASITKAYLDKYGLTPECPGCTGRTTGHSDACKARFLEIWRKAERVIGALHACGQPPLAEAGSIVTPAAHVATPDVGTQDVKDHKTGEVPMKDARGKKVRSLWLDGKPVQDGETTVWTRCVAMEFNVYDRLGTYTATPPLKVVKLIASRAGSIRRPGTNDWTRVLGLYDIVTAFWPADLPLDEPITVIPPRGEEAPGMVRQMVKAMYGTRRASQLFLEFLVKVFEQCGYKALKTSRQIFYSRRYDSVAGLWGDDIIAEAESEGIDHLDAMISPLCNIKDLKHVVMLLESTGKLRAKPQGSPCSKQIGRDDPATLDELDGEAQTQHRSDTGRVLHVSSGRFDIQYSAKELGEPMSTPRRLGSARLDRCARYLAGCPFLALVFEHEPETATGPRSWTVARPTQAASSWARISSSPGPSQALSGAEAELYGIVDGAARGIITSGPRASAKRSRIVVVPERHGRVGSDASAAVGISSRSGVGKTRHIATRWLWVQDAVWEKQVILKKIPGETNIADLGTKALEPKRHQELMKLLPLAKPTCRRLLAAWVAFGAAPATQAAPEAQEELTCAVKPQCEDTRLLNYMLVALLNWGLVRL</sequence>
<feature type="region of interest" description="Disordered" evidence="1">
    <location>
        <begin position="453"/>
        <end position="486"/>
    </location>
</feature>
<evidence type="ECO:0000256" key="1">
    <source>
        <dbReference type="SAM" id="MobiDB-lite"/>
    </source>
</evidence>
<accession>A0ABN9STN7</accession>